<proteinExistence type="predicted"/>
<dbReference type="Proteomes" id="UP000277212">
    <property type="component" value="Unassembled WGS sequence"/>
</dbReference>
<evidence type="ECO:0000313" key="3">
    <source>
        <dbReference type="Proteomes" id="UP000277212"/>
    </source>
</evidence>
<dbReference type="OrthoDB" id="10500727at2759"/>
<dbReference type="AlphaFoldDB" id="A0A3M2SRZ4"/>
<dbReference type="EMBL" id="NKUJ01000003">
    <property type="protein sequence ID" value="RMJ19932.1"/>
    <property type="molecule type" value="Genomic_DNA"/>
</dbReference>
<sequence length="360" mass="40354">MADQGGRGPNPRRNKKRPGPPSLFGTDPKRSRTAPHRSTPEGTHAPGMATENPLNQSSSSTHSNRNPEAIRPHLPPHQRDGEDTSATLVPQHMQKFDLFLAPGIRESIATQNEERLGMMIERIQRGQVDGFFFDRQQLAWTWEGMQDDLTRTAASNQDAEMITNNPDDSDAWSHEGSPAPEEKVPASDAVPWDIIDAMDEAIVECSVLAADWDDVLAALKGSPTYGELRDALELVSSNLTRPLDAHFERMVEVDWGYDAQCLTVMKEFPLHVVRAGGAMTYEQEGEVDVLRDWSSFRDDLHADLEYIWLMVDEARDVLADVCDDNCRLIFLIMRSFYLSPACRDQVNLRDRLVDLLGGLS</sequence>
<evidence type="ECO:0000313" key="2">
    <source>
        <dbReference type="EMBL" id="RMJ19932.1"/>
    </source>
</evidence>
<name>A0A3M2SRZ4_9HYPO</name>
<protein>
    <submittedName>
        <fullName evidence="2">Uncharacterized protein</fullName>
    </submittedName>
</protein>
<organism evidence="2 3">
    <name type="scientific">Fusarium kuroshium</name>
    <dbReference type="NCBI Taxonomy" id="2010991"/>
    <lineage>
        <taxon>Eukaryota</taxon>
        <taxon>Fungi</taxon>
        <taxon>Dikarya</taxon>
        <taxon>Ascomycota</taxon>
        <taxon>Pezizomycotina</taxon>
        <taxon>Sordariomycetes</taxon>
        <taxon>Hypocreomycetidae</taxon>
        <taxon>Hypocreales</taxon>
        <taxon>Nectriaceae</taxon>
        <taxon>Fusarium</taxon>
        <taxon>Fusarium solani species complex</taxon>
    </lineage>
</organism>
<feature type="compositionally biased region" description="Polar residues" evidence="1">
    <location>
        <begin position="52"/>
        <end position="66"/>
    </location>
</feature>
<accession>A0A3M2SRZ4</accession>
<feature type="region of interest" description="Disordered" evidence="1">
    <location>
        <begin position="1"/>
        <end position="84"/>
    </location>
</feature>
<feature type="region of interest" description="Disordered" evidence="1">
    <location>
        <begin position="160"/>
        <end position="185"/>
    </location>
</feature>
<evidence type="ECO:0000256" key="1">
    <source>
        <dbReference type="SAM" id="MobiDB-lite"/>
    </source>
</evidence>
<reference evidence="2 3" key="1">
    <citation type="submission" date="2017-06" db="EMBL/GenBank/DDBJ databases">
        <title>Comparative genomic analysis of Ambrosia Fusariam Clade fungi.</title>
        <authorList>
            <person name="Stajich J.E."/>
            <person name="Carrillo J."/>
            <person name="Kijimoto T."/>
            <person name="Eskalen A."/>
            <person name="O'Donnell K."/>
            <person name="Kasson M."/>
        </authorList>
    </citation>
    <scope>NUCLEOTIDE SEQUENCE [LARGE SCALE GENOMIC DNA]</scope>
    <source>
        <strain evidence="2">UCR3666</strain>
    </source>
</reference>
<gene>
    <name evidence="2" type="ORF">CDV36_000370</name>
</gene>
<comment type="caution">
    <text evidence="2">The sequence shown here is derived from an EMBL/GenBank/DDBJ whole genome shotgun (WGS) entry which is preliminary data.</text>
</comment>
<keyword evidence="3" id="KW-1185">Reference proteome</keyword>